<reference evidence="2 3" key="1">
    <citation type="journal article" date="2014" name="Genome Biol. Evol.">
        <title>The genome of the myxosporean Thelohanellus kitauei shows adaptations to nutrient acquisition within its fish host.</title>
        <authorList>
            <person name="Yang Y."/>
            <person name="Xiong J."/>
            <person name="Zhou Z."/>
            <person name="Huo F."/>
            <person name="Miao W."/>
            <person name="Ran C."/>
            <person name="Liu Y."/>
            <person name="Zhang J."/>
            <person name="Feng J."/>
            <person name="Wang M."/>
            <person name="Wang M."/>
            <person name="Wang L."/>
            <person name="Yao B."/>
        </authorList>
    </citation>
    <scope>NUCLEOTIDE SEQUENCE [LARGE SCALE GENOMIC DNA]</scope>
    <source>
        <strain evidence="2">Wuqing</strain>
    </source>
</reference>
<dbReference type="EMBL" id="JWZT01005004">
    <property type="protein sequence ID" value="KII62347.1"/>
    <property type="molecule type" value="Genomic_DNA"/>
</dbReference>
<dbReference type="AlphaFoldDB" id="A0A0C2IZV2"/>
<keyword evidence="1" id="KW-0812">Transmembrane</keyword>
<accession>A0A0C2IZV2</accession>
<protein>
    <submittedName>
        <fullName evidence="2">Uncharacterized protein</fullName>
    </submittedName>
</protein>
<dbReference type="Proteomes" id="UP000031668">
    <property type="component" value="Unassembled WGS sequence"/>
</dbReference>
<evidence type="ECO:0000313" key="3">
    <source>
        <dbReference type="Proteomes" id="UP000031668"/>
    </source>
</evidence>
<keyword evidence="1" id="KW-0472">Membrane</keyword>
<keyword evidence="1" id="KW-1133">Transmembrane helix</keyword>
<gene>
    <name evidence="2" type="ORF">RF11_11675</name>
</gene>
<comment type="caution">
    <text evidence="2">The sequence shown here is derived from an EMBL/GenBank/DDBJ whole genome shotgun (WGS) entry which is preliminary data.</text>
</comment>
<organism evidence="2 3">
    <name type="scientific">Thelohanellus kitauei</name>
    <name type="common">Myxosporean</name>
    <dbReference type="NCBI Taxonomy" id="669202"/>
    <lineage>
        <taxon>Eukaryota</taxon>
        <taxon>Metazoa</taxon>
        <taxon>Cnidaria</taxon>
        <taxon>Myxozoa</taxon>
        <taxon>Myxosporea</taxon>
        <taxon>Bivalvulida</taxon>
        <taxon>Platysporina</taxon>
        <taxon>Myxobolidae</taxon>
        <taxon>Thelohanellus</taxon>
    </lineage>
</organism>
<keyword evidence="3" id="KW-1185">Reference proteome</keyword>
<sequence>MVLSRSRIRYLSTEVSITSLFWMAMTLVVSISSLFLIQHTVRQSVGHIHDSSDSDAEHDSFTFKTERSNSVFRGLLSKESIVHYPTQDCVSTKFIDVFSISARIAKELTIPKQFFLAGHIHTGFEPNESCYSQTLTFLEVKSNCHNDFLCTEARHREATKLETSKKYLGVSDFEEKECFYGDQIPGKDLCLFVTAQALSGFNISLSTHLVRSDDNVQIFDSSSQNILLIYYYKIRESTKFRVFLAIFAVLIILELAAYIYIYRRRRIRRQQQQLLETTTDEACLIQPEAENCIET</sequence>
<evidence type="ECO:0000313" key="2">
    <source>
        <dbReference type="EMBL" id="KII62347.1"/>
    </source>
</evidence>
<proteinExistence type="predicted"/>
<name>A0A0C2IZV2_THEKT</name>
<feature type="transmembrane region" description="Helical" evidence="1">
    <location>
        <begin position="20"/>
        <end position="37"/>
    </location>
</feature>
<evidence type="ECO:0000256" key="1">
    <source>
        <dbReference type="SAM" id="Phobius"/>
    </source>
</evidence>
<feature type="transmembrane region" description="Helical" evidence="1">
    <location>
        <begin position="242"/>
        <end position="261"/>
    </location>
</feature>